<proteinExistence type="predicted"/>
<evidence type="ECO:0008006" key="3">
    <source>
        <dbReference type="Google" id="ProtNLM"/>
    </source>
</evidence>
<evidence type="ECO:0000313" key="2">
    <source>
        <dbReference type="Proteomes" id="UP000266385"/>
    </source>
</evidence>
<comment type="caution">
    <text evidence="1">The sequence shown here is derived from an EMBL/GenBank/DDBJ whole genome shotgun (WGS) entry which is preliminary data.</text>
</comment>
<name>A0A399RDX1_9PROT</name>
<gene>
    <name evidence="1" type="ORF">D1223_09265</name>
</gene>
<organism evidence="1 2">
    <name type="scientific">Henriciella mobilis</name>
    <dbReference type="NCBI Taxonomy" id="2305467"/>
    <lineage>
        <taxon>Bacteria</taxon>
        <taxon>Pseudomonadati</taxon>
        <taxon>Pseudomonadota</taxon>
        <taxon>Alphaproteobacteria</taxon>
        <taxon>Hyphomonadales</taxon>
        <taxon>Hyphomonadaceae</taxon>
        <taxon>Henriciella</taxon>
    </lineage>
</organism>
<dbReference type="RefSeq" id="WP_119376165.1">
    <property type="nucleotide sequence ID" value="NZ_QWFX01000008.1"/>
</dbReference>
<dbReference type="Proteomes" id="UP000266385">
    <property type="component" value="Unassembled WGS sequence"/>
</dbReference>
<evidence type="ECO:0000313" key="1">
    <source>
        <dbReference type="EMBL" id="RIJ29786.1"/>
    </source>
</evidence>
<protein>
    <recommendedName>
        <fullName evidence="3">PD-(D/E)XK nuclease superfamily protein</fullName>
    </recommendedName>
</protein>
<dbReference type="EMBL" id="QWFX01000008">
    <property type="protein sequence ID" value="RIJ29786.1"/>
    <property type="molecule type" value="Genomic_DNA"/>
</dbReference>
<accession>A0A399RDX1</accession>
<sequence length="327" mass="37333">MLDLIDEIIEHPFNVIGLGDREKFHTGMLSYLINQLSPEASMKLISVMWNRPMPTHLPSRIVAEVEVKSTDLVISCDGAVTYVAEMKLKSLLHGNQQLDFARNFPAAQATILGLFEKAPYVSFPRLLTENFADRGAIEGIEDDAQRLIRLWLNYLEMLSNLTQQFEDLGLKSLPDADRVRDRLRVAKLEGIFEAWRHWLVQEKLADLPAGMRVSESNTHGRHLTDWGRKFRGVELGIQWQTDSAKLFASVPNDASDDMRCTRDKLLEDALTVYCSEFNERTGFSLSNGKWFRSATVGKIDCFRDLGVAVAELRPRIEFVNRYCDQQH</sequence>
<reference evidence="1 2" key="1">
    <citation type="submission" date="2018-08" db="EMBL/GenBank/DDBJ databases">
        <title>Henriciella mobilis sp. nov., isolated from seawater.</title>
        <authorList>
            <person name="Cheng H."/>
            <person name="Wu Y.-H."/>
            <person name="Xu X.-W."/>
            <person name="Guo L.-L."/>
        </authorList>
    </citation>
    <scope>NUCLEOTIDE SEQUENCE [LARGE SCALE GENOMIC DNA]</scope>
    <source>
        <strain evidence="1 2">JN25</strain>
    </source>
</reference>
<keyword evidence="2" id="KW-1185">Reference proteome</keyword>
<dbReference type="AlphaFoldDB" id="A0A399RDX1"/>